<dbReference type="InterPro" id="IPR028347">
    <property type="entry name" value="START_dom_prot"/>
</dbReference>
<dbReference type="SUPFAM" id="SSF55961">
    <property type="entry name" value="Bet v1-like"/>
    <property type="match status" value="1"/>
</dbReference>
<evidence type="ECO:0000259" key="2">
    <source>
        <dbReference type="PROSITE" id="PS50848"/>
    </source>
</evidence>
<feature type="signal peptide" evidence="1">
    <location>
        <begin position="1"/>
        <end position="29"/>
    </location>
</feature>
<proteinExistence type="predicted"/>
<dbReference type="PIRSF" id="PIRSF039033">
    <property type="entry name" value="START_dom"/>
    <property type="match status" value="1"/>
</dbReference>
<reference evidence="3 4" key="1">
    <citation type="submission" date="2013-07" db="EMBL/GenBank/DDBJ databases">
        <title>Comparative Genomic and Metabolomic Analysis of Twelve Strains of Pseudoalteromonas luteoviolacea.</title>
        <authorList>
            <person name="Vynne N.G."/>
            <person name="Mansson M."/>
            <person name="Gram L."/>
        </authorList>
    </citation>
    <scope>NUCLEOTIDE SEQUENCE [LARGE SCALE GENOMIC DNA]</scope>
    <source>
        <strain evidence="3 4">DSM 6061</strain>
    </source>
</reference>
<dbReference type="EMBL" id="AUYB01000082">
    <property type="protein sequence ID" value="KZN42619.1"/>
    <property type="molecule type" value="Genomic_DNA"/>
</dbReference>
<dbReference type="Pfam" id="PF01852">
    <property type="entry name" value="START"/>
    <property type="match status" value="1"/>
</dbReference>
<sequence length="225" mass="25234">MRRLIANHIGRIRKVITLLSALTVSSAHGSEHWQLYTSTSWLEIHYRKQPNGLLQVKGQAKLKNATTKSVIRALINTDAIPVWVDNIQSVTLLAQPESNQSLVHTKLNLPWPVSDRDMLTLSCFSKMDDGKYLLQIRSVPEAASTGTLIRITEIVIDWEFQESTSDLDITYTAQARLNGSVPQWLANKASLKNTQKMLRSLRALLANQQAITTEWTLPPGDCDGF</sequence>
<dbReference type="InterPro" id="IPR002913">
    <property type="entry name" value="START_lipid-bd_dom"/>
</dbReference>
<protein>
    <recommendedName>
        <fullName evidence="2">START domain-containing protein</fullName>
    </recommendedName>
</protein>
<dbReference type="GO" id="GO:0005737">
    <property type="term" value="C:cytoplasm"/>
    <property type="evidence" value="ECO:0007669"/>
    <property type="project" value="UniProtKB-ARBA"/>
</dbReference>
<evidence type="ECO:0000313" key="4">
    <source>
        <dbReference type="Proteomes" id="UP000076643"/>
    </source>
</evidence>
<evidence type="ECO:0000313" key="3">
    <source>
        <dbReference type="EMBL" id="KZN42619.1"/>
    </source>
</evidence>
<name>A0A166YGZ7_9GAMM</name>
<accession>A0A166YGZ7</accession>
<organism evidence="3 4">
    <name type="scientific">Pseudoalteromonas luteoviolacea DSM 6061</name>
    <dbReference type="NCBI Taxonomy" id="1365250"/>
    <lineage>
        <taxon>Bacteria</taxon>
        <taxon>Pseudomonadati</taxon>
        <taxon>Pseudomonadota</taxon>
        <taxon>Gammaproteobacteria</taxon>
        <taxon>Alteromonadales</taxon>
        <taxon>Pseudoalteromonadaceae</taxon>
        <taxon>Pseudoalteromonas</taxon>
    </lineage>
</organism>
<comment type="caution">
    <text evidence="3">The sequence shown here is derived from an EMBL/GenBank/DDBJ whole genome shotgun (WGS) entry which is preliminary data.</text>
</comment>
<dbReference type="InterPro" id="IPR023393">
    <property type="entry name" value="START-like_dom_sf"/>
</dbReference>
<dbReference type="PANTHER" id="PTHR19308">
    <property type="entry name" value="PHOSPHATIDYLCHOLINE TRANSFER PROTEIN"/>
    <property type="match status" value="1"/>
</dbReference>
<dbReference type="Gene3D" id="3.30.530.20">
    <property type="match status" value="1"/>
</dbReference>
<keyword evidence="4" id="KW-1185">Reference proteome</keyword>
<evidence type="ECO:0000256" key="1">
    <source>
        <dbReference type="SAM" id="SignalP"/>
    </source>
</evidence>
<feature type="domain" description="START" evidence="2">
    <location>
        <begin position="30"/>
        <end position="210"/>
    </location>
</feature>
<dbReference type="AlphaFoldDB" id="A0A166YGZ7"/>
<dbReference type="RefSeq" id="WP_063364771.1">
    <property type="nucleotide sequence ID" value="NZ_AQHB01000014.1"/>
</dbReference>
<dbReference type="Proteomes" id="UP000076643">
    <property type="component" value="Unassembled WGS sequence"/>
</dbReference>
<dbReference type="InterPro" id="IPR051213">
    <property type="entry name" value="START_lipid_transfer"/>
</dbReference>
<dbReference type="PATRIC" id="fig|1365250.3.peg.1041"/>
<dbReference type="PROSITE" id="PS50848">
    <property type="entry name" value="START"/>
    <property type="match status" value="1"/>
</dbReference>
<dbReference type="GO" id="GO:0008289">
    <property type="term" value="F:lipid binding"/>
    <property type="evidence" value="ECO:0007669"/>
    <property type="project" value="InterPro"/>
</dbReference>
<keyword evidence="1" id="KW-0732">Signal</keyword>
<gene>
    <name evidence="3" type="ORF">N475_09825</name>
</gene>
<dbReference type="PANTHER" id="PTHR19308:SF14">
    <property type="entry name" value="START DOMAIN-CONTAINING PROTEIN"/>
    <property type="match status" value="1"/>
</dbReference>
<feature type="chain" id="PRO_5007882769" description="START domain-containing protein" evidence="1">
    <location>
        <begin position="30"/>
        <end position="225"/>
    </location>
</feature>